<protein>
    <submittedName>
        <fullName evidence="1">Uncharacterized protein</fullName>
    </submittedName>
</protein>
<reference evidence="1 2" key="1">
    <citation type="submission" date="2020-02" db="EMBL/GenBank/DDBJ databases">
        <authorList>
            <person name="Ferguson B K."/>
        </authorList>
    </citation>
    <scope>NUCLEOTIDE SEQUENCE [LARGE SCALE GENOMIC DNA]</scope>
</reference>
<dbReference type="AlphaFoldDB" id="A0A6H5IV32"/>
<keyword evidence="2" id="KW-1185">Reference proteome</keyword>
<sequence>MVEYALDAPLPLWASIGIDVALLHRDLHLSCNLLSPRLRRCLTWMRWSMLSRLEWWLLWILSLPYLRRAKRTNKKRVPRPMPAKTSS</sequence>
<proteinExistence type="predicted"/>
<gene>
    <name evidence="1" type="ORF">TBRA_LOCUS11298</name>
</gene>
<dbReference type="EMBL" id="CADCXV010000969">
    <property type="protein sequence ID" value="CAB0039559.1"/>
    <property type="molecule type" value="Genomic_DNA"/>
</dbReference>
<evidence type="ECO:0000313" key="2">
    <source>
        <dbReference type="Proteomes" id="UP000479190"/>
    </source>
</evidence>
<accession>A0A6H5IV32</accession>
<dbReference type="Proteomes" id="UP000479190">
    <property type="component" value="Unassembled WGS sequence"/>
</dbReference>
<evidence type="ECO:0000313" key="1">
    <source>
        <dbReference type="EMBL" id="CAB0039559.1"/>
    </source>
</evidence>
<name>A0A6H5IV32_9HYME</name>
<organism evidence="1 2">
    <name type="scientific">Trichogramma brassicae</name>
    <dbReference type="NCBI Taxonomy" id="86971"/>
    <lineage>
        <taxon>Eukaryota</taxon>
        <taxon>Metazoa</taxon>
        <taxon>Ecdysozoa</taxon>
        <taxon>Arthropoda</taxon>
        <taxon>Hexapoda</taxon>
        <taxon>Insecta</taxon>
        <taxon>Pterygota</taxon>
        <taxon>Neoptera</taxon>
        <taxon>Endopterygota</taxon>
        <taxon>Hymenoptera</taxon>
        <taxon>Apocrita</taxon>
        <taxon>Proctotrupomorpha</taxon>
        <taxon>Chalcidoidea</taxon>
        <taxon>Trichogrammatidae</taxon>
        <taxon>Trichogramma</taxon>
    </lineage>
</organism>